<evidence type="ECO:0000256" key="1">
    <source>
        <dbReference type="SAM" id="MobiDB-lite"/>
    </source>
</evidence>
<evidence type="ECO:0000313" key="3">
    <source>
        <dbReference type="EnsemblPlants" id="TraesCS6A02G364700.1.cds1"/>
    </source>
</evidence>
<dbReference type="Gramene" id="TraesLAC6A03G03355820.1">
    <property type="protein sequence ID" value="TraesLAC6A03G03355820.1.CDS1"/>
    <property type="gene ID" value="TraesLAC6A03G03355820"/>
</dbReference>
<feature type="compositionally biased region" description="Low complexity" evidence="1">
    <location>
        <begin position="48"/>
        <end position="57"/>
    </location>
</feature>
<sequence length="113" mass="12015">MTLISHKMRSCSSRYLTLAAAVILLLVLTAATEAEAIRLDAEVRASLSSSGGNSVSSMQKPIGTNVIEGSAGSTSETKRSVHVAADEVSAAAHKLPEFHEDYYGPKDHSPRHH</sequence>
<dbReference type="Gramene" id="TraesCS6A02G364700.1">
    <property type="protein sequence ID" value="TraesCS6A02G364700.1.cds1"/>
    <property type="gene ID" value="TraesCS6A02G364700"/>
</dbReference>
<dbReference type="AlphaFoldDB" id="A0A3B6NVZ3"/>
<keyword evidence="2" id="KW-0732">Signal</keyword>
<dbReference type="Gramene" id="TraesCAD_scaffold_074214_01G000300.1">
    <property type="protein sequence ID" value="TraesCAD_scaffold_074214_01G000300.1"/>
    <property type="gene ID" value="TraesCAD_scaffold_074214_01G000300"/>
</dbReference>
<reference evidence="3" key="1">
    <citation type="submission" date="2018-08" db="EMBL/GenBank/DDBJ databases">
        <authorList>
            <person name="Rossello M."/>
        </authorList>
    </citation>
    <scope>NUCLEOTIDE SEQUENCE [LARGE SCALE GENOMIC DNA]</scope>
    <source>
        <strain evidence="3">cv. Chinese Spring</strain>
    </source>
</reference>
<protein>
    <submittedName>
        <fullName evidence="3">Uncharacterized protein</fullName>
    </submittedName>
</protein>
<dbReference type="OMA" id="SMATAMI"/>
<feature type="chain" id="PRO_5043178673" evidence="2">
    <location>
        <begin position="35"/>
        <end position="113"/>
    </location>
</feature>
<dbReference type="Proteomes" id="UP000019116">
    <property type="component" value="Chromosome 6A"/>
</dbReference>
<dbReference type="Gramene" id="TraesWEE_scaffold_077806_01G000300.1">
    <property type="protein sequence ID" value="TraesWEE_scaffold_077806_01G000300.1"/>
    <property type="gene ID" value="TraesWEE_scaffold_077806_01G000300"/>
</dbReference>
<dbReference type="Gramene" id="TraesCS6A03G0931400.1">
    <property type="protein sequence ID" value="TraesCS6A03G0931400.1.CDS1"/>
    <property type="gene ID" value="TraesCS6A03G0931400"/>
</dbReference>
<evidence type="ECO:0000313" key="4">
    <source>
        <dbReference type="Proteomes" id="UP000019116"/>
    </source>
</evidence>
<evidence type="ECO:0000256" key="2">
    <source>
        <dbReference type="SAM" id="SignalP"/>
    </source>
</evidence>
<dbReference type="EnsemblPlants" id="TraesCS6A02G364700.1">
    <property type="protein sequence ID" value="TraesCS6A02G364700.1.cds1"/>
    <property type="gene ID" value="TraesCS6A02G364700"/>
</dbReference>
<dbReference type="Gramene" id="TraesPARA_EIv1.0_1978280.1">
    <property type="protein sequence ID" value="TraesPARA_EIv1.0_1978280.1.CDS1"/>
    <property type="gene ID" value="TraesPARA_EIv1.0_1978280"/>
</dbReference>
<dbReference type="OrthoDB" id="759753at2759"/>
<name>A0A3B6NVZ3_WHEAT</name>
<dbReference type="Gramene" id="TraesCLE_scaffold_064395_01G000300.1">
    <property type="protein sequence ID" value="TraesCLE_scaffold_064395_01G000300.1"/>
    <property type="gene ID" value="TraesCLE_scaffold_064395_01G000300"/>
</dbReference>
<proteinExistence type="predicted"/>
<keyword evidence="4" id="KW-1185">Reference proteome</keyword>
<accession>A0A3B6NVZ3</accession>
<dbReference type="Gramene" id="TraesROB_scaffold_078526_01G000300.1">
    <property type="protein sequence ID" value="TraesROB_scaffold_078526_01G000300.1"/>
    <property type="gene ID" value="TraesROB_scaffold_078526_01G000300"/>
</dbReference>
<organism evidence="3">
    <name type="scientific">Triticum aestivum</name>
    <name type="common">Wheat</name>
    <dbReference type="NCBI Taxonomy" id="4565"/>
    <lineage>
        <taxon>Eukaryota</taxon>
        <taxon>Viridiplantae</taxon>
        <taxon>Streptophyta</taxon>
        <taxon>Embryophyta</taxon>
        <taxon>Tracheophyta</taxon>
        <taxon>Spermatophyta</taxon>
        <taxon>Magnoliopsida</taxon>
        <taxon>Liliopsida</taxon>
        <taxon>Poales</taxon>
        <taxon>Poaceae</taxon>
        <taxon>BOP clade</taxon>
        <taxon>Pooideae</taxon>
        <taxon>Triticodae</taxon>
        <taxon>Triticeae</taxon>
        <taxon>Triticinae</taxon>
        <taxon>Triticum</taxon>
    </lineage>
</organism>
<feature type="region of interest" description="Disordered" evidence="1">
    <location>
        <begin position="48"/>
        <end position="82"/>
    </location>
</feature>
<feature type="signal peptide" evidence="2">
    <location>
        <begin position="1"/>
        <end position="34"/>
    </location>
</feature>
<reference evidence="3" key="2">
    <citation type="submission" date="2018-10" db="UniProtKB">
        <authorList>
            <consortium name="EnsemblPlants"/>
        </authorList>
    </citation>
    <scope>IDENTIFICATION</scope>
</reference>